<comment type="caution">
    <text evidence="2">The sequence shown here is derived from an EMBL/GenBank/DDBJ whole genome shotgun (WGS) entry which is preliminary data.</text>
</comment>
<dbReference type="EMBL" id="JBHFFA010000006">
    <property type="protein sequence ID" value="KAL2623698.1"/>
    <property type="molecule type" value="Genomic_DNA"/>
</dbReference>
<dbReference type="InterPro" id="IPR001148">
    <property type="entry name" value="CA_dom"/>
</dbReference>
<keyword evidence="3" id="KW-1185">Reference proteome</keyword>
<evidence type="ECO:0000313" key="3">
    <source>
        <dbReference type="Proteomes" id="UP001605036"/>
    </source>
</evidence>
<evidence type="ECO:0000313" key="2">
    <source>
        <dbReference type="EMBL" id="KAL2623698.1"/>
    </source>
</evidence>
<organism evidence="2 3">
    <name type="scientific">Riccia fluitans</name>
    <dbReference type="NCBI Taxonomy" id="41844"/>
    <lineage>
        <taxon>Eukaryota</taxon>
        <taxon>Viridiplantae</taxon>
        <taxon>Streptophyta</taxon>
        <taxon>Embryophyta</taxon>
        <taxon>Marchantiophyta</taxon>
        <taxon>Marchantiopsida</taxon>
        <taxon>Marchantiidae</taxon>
        <taxon>Marchantiales</taxon>
        <taxon>Ricciaceae</taxon>
        <taxon>Riccia</taxon>
    </lineage>
</organism>
<name>A0ABD1YAA8_9MARC</name>
<dbReference type="PANTHER" id="PTHR18952">
    <property type="entry name" value="CARBONIC ANHYDRASE"/>
    <property type="match status" value="1"/>
</dbReference>
<dbReference type="SUPFAM" id="SSF51069">
    <property type="entry name" value="Carbonic anhydrase"/>
    <property type="match status" value="1"/>
</dbReference>
<feature type="domain" description="Alpha-carbonic anhydrase" evidence="1">
    <location>
        <begin position="41"/>
        <end position="281"/>
    </location>
</feature>
<accession>A0ABD1YAA8</accession>
<evidence type="ECO:0000259" key="1">
    <source>
        <dbReference type="PROSITE" id="PS51144"/>
    </source>
</evidence>
<dbReference type="Proteomes" id="UP001605036">
    <property type="component" value="Unassembled WGS sequence"/>
</dbReference>
<dbReference type="InterPro" id="IPR023561">
    <property type="entry name" value="Carbonic_anhydrase_a-class"/>
</dbReference>
<dbReference type="SMART" id="SM01057">
    <property type="entry name" value="Carb_anhydrase"/>
    <property type="match status" value="1"/>
</dbReference>
<dbReference type="PROSITE" id="PS51144">
    <property type="entry name" value="ALPHA_CA_2"/>
    <property type="match status" value="1"/>
</dbReference>
<dbReference type="InterPro" id="IPR041891">
    <property type="entry name" value="Alpha_CA_prokaryot-like"/>
</dbReference>
<dbReference type="Gene3D" id="3.10.200.10">
    <property type="entry name" value="Alpha carbonic anhydrase"/>
    <property type="match status" value="1"/>
</dbReference>
<gene>
    <name evidence="2" type="ORF">R1flu_003903</name>
</gene>
<dbReference type="InterPro" id="IPR036398">
    <property type="entry name" value="CA_dom_sf"/>
</dbReference>
<proteinExistence type="predicted"/>
<protein>
    <recommendedName>
        <fullName evidence="1">Alpha-carbonic anhydrase domain-containing protein</fullName>
    </recommendedName>
</protein>
<dbReference type="AlphaFoldDB" id="A0ABD1YAA8"/>
<dbReference type="Pfam" id="PF00194">
    <property type="entry name" value="Carb_anhydrase"/>
    <property type="match status" value="1"/>
</dbReference>
<reference evidence="2 3" key="1">
    <citation type="submission" date="2024-09" db="EMBL/GenBank/DDBJ databases">
        <title>Chromosome-scale assembly of Riccia fluitans.</title>
        <authorList>
            <person name="Paukszto L."/>
            <person name="Sawicki J."/>
            <person name="Karawczyk K."/>
            <person name="Piernik-Szablinska J."/>
            <person name="Szczecinska M."/>
            <person name="Mazdziarz M."/>
        </authorList>
    </citation>
    <scope>NUCLEOTIDE SEQUENCE [LARGE SCALE GENOMIC DNA]</scope>
    <source>
        <strain evidence="2">Rf_01</strain>
        <tissue evidence="2">Aerial parts of the thallus</tissue>
    </source>
</reference>
<dbReference type="CDD" id="cd03124">
    <property type="entry name" value="alpha_CA_prokaryotic_like"/>
    <property type="match status" value="1"/>
</dbReference>
<dbReference type="PANTHER" id="PTHR18952:SF273">
    <property type="entry name" value="ALPHA-CARBONIC ANHYDRASE DOMAIN-CONTAINING PROTEIN"/>
    <property type="match status" value="1"/>
</dbReference>
<sequence>MRSRQLLELQARNIEDKSCFPLGMLVALFLIGRMVQGASQIDYGYNHNSPNGPSRWGHLSPEWILCSEGRQQSPVHIRTQRERVDLTLTDLNTSYNVPSSGYIINEGHALSVEVGDAGHLLLDGEDYTLLHFHFHSPSEHIIDGVRPPLEMHMVHESSDGKKLAVIGIPFKEGPTSPFLDQFWSKVPEVQKTQVKIDIGQLVVDAPHLLRVGPNYARYMGSLTTPPCTEGVIWTVSLEQSNTVSLEQLQAFKQVLPEPSNRPTQKLHGRDIRLRMISSGRR</sequence>